<dbReference type="InterPro" id="IPR012340">
    <property type="entry name" value="NA-bd_OB-fold"/>
</dbReference>
<protein>
    <recommendedName>
        <fullName evidence="2">CSD domain-containing protein</fullName>
    </recommendedName>
</protein>
<comment type="caution">
    <text evidence="3">The sequence shown here is derived from an EMBL/GenBank/DDBJ whole genome shotgun (WGS) entry which is preliminary data.</text>
</comment>
<feature type="region of interest" description="Disordered" evidence="1">
    <location>
        <begin position="1"/>
        <end position="45"/>
    </location>
</feature>
<dbReference type="GO" id="GO:0003676">
    <property type="term" value="F:nucleic acid binding"/>
    <property type="evidence" value="ECO:0007669"/>
    <property type="project" value="InterPro"/>
</dbReference>
<dbReference type="Pfam" id="PF00313">
    <property type="entry name" value="CSD"/>
    <property type="match status" value="1"/>
</dbReference>
<feature type="compositionally biased region" description="Basic residues" evidence="1">
    <location>
        <begin position="15"/>
        <end position="24"/>
    </location>
</feature>
<dbReference type="InterPro" id="IPR011129">
    <property type="entry name" value="CSD"/>
</dbReference>
<dbReference type="Gene3D" id="2.40.50.140">
    <property type="entry name" value="Nucleic acid-binding proteins"/>
    <property type="match status" value="1"/>
</dbReference>
<feature type="compositionally biased region" description="Basic and acidic residues" evidence="1">
    <location>
        <begin position="1"/>
        <end position="14"/>
    </location>
</feature>
<name>A0A8J2WU41_9STRA</name>
<dbReference type="PROSITE" id="PS51857">
    <property type="entry name" value="CSD_2"/>
    <property type="match status" value="1"/>
</dbReference>
<keyword evidence="4" id="KW-1185">Reference proteome</keyword>
<gene>
    <name evidence="3" type="ORF">PECAL_1P20060</name>
</gene>
<evidence type="ECO:0000256" key="1">
    <source>
        <dbReference type="SAM" id="MobiDB-lite"/>
    </source>
</evidence>
<evidence type="ECO:0000259" key="2">
    <source>
        <dbReference type="PROSITE" id="PS51857"/>
    </source>
</evidence>
<dbReference type="CDD" id="cd04458">
    <property type="entry name" value="CSP_CDS"/>
    <property type="match status" value="1"/>
</dbReference>
<evidence type="ECO:0000313" key="4">
    <source>
        <dbReference type="Proteomes" id="UP000789595"/>
    </source>
</evidence>
<dbReference type="AlphaFoldDB" id="A0A8J2WU41"/>
<organism evidence="3 4">
    <name type="scientific">Pelagomonas calceolata</name>
    <dbReference type="NCBI Taxonomy" id="35677"/>
    <lineage>
        <taxon>Eukaryota</taxon>
        <taxon>Sar</taxon>
        <taxon>Stramenopiles</taxon>
        <taxon>Ochrophyta</taxon>
        <taxon>Pelagophyceae</taxon>
        <taxon>Pelagomonadales</taxon>
        <taxon>Pelagomonadaceae</taxon>
        <taxon>Pelagomonas</taxon>
    </lineage>
</organism>
<evidence type="ECO:0000313" key="3">
    <source>
        <dbReference type="EMBL" id="CAH0365560.1"/>
    </source>
</evidence>
<accession>A0A8J2WU41</accession>
<dbReference type="OrthoDB" id="422005at2759"/>
<proteinExistence type="predicted"/>
<dbReference type="Proteomes" id="UP000789595">
    <property type="component" value="Unassembled WGS sequence"/>
</dbReference>
<dbReference type="InterPro" id="IPR002059">
    <property type="entry name" value="CSP_DNA-bd"/>
</dbReference>
<dbReference type="SMART" id="SM00357">
    <property type="entry name" value="CSP"/>
    <property type="match status" value="1"/>
</dbReference>
<dbReference type="SUPFAM" id="SSF50249">
    <property type="entry name" value="Nucleic acid-binding proteins"/>
    <property type="match status" value="1"/>
</dbReference>
<sequence length="245" mass="28953">MADRSPPRREEPRPRSRSPPRRSRSPGARDAGGAPKRGEFGGEGGPRKAGVCVAWNHKGFGFIRPDDGQGDDLFCHATQIRDGFMRCPRYASPLLSNCLEKDAKVEYEEVFDDRRNKYRAVEVSGGVEKERDYFGRRDDRYDDRRDRDRGYDRRGYDDRDRASGGVPCAFALALISCAGVERYRPRDRYDDRRGRDDYDRRDRGRDDYDRRDRGRDDYDRRDRGRDDYDRRDRGRDDYDRRDDRR</sequence>
<feature type="region of interest" description="Disordered" evidence="1">
    <location>
        <begin position="188"/>
        <end position="245"/>
    </location>
</feature>
<feature type="domain" description="CSD" evidence="2">
    <location>
        <begin position="47"/>
        <end position="125"/>
    </location>
</feature>
<dbReference type="EMBL" id="CAKKNE010000001">
    <property type="protein sequence ID" value="CAH0365560.1"/>
    <property type="molecule type" value="Genomic_DNA"/>
</dbReference>
<reference evidence="3" key="1">
    <citation type="submission" date="2021-11" db="EMBL/GenBank/DDBJ databases">
        <authorList>
            <consortium name="Genoscope - CEA"/>
            <person name="William W."/>
        </authorList>
    </citation>
    <scope>NUCLEOTIDE SEQUENCE</scope>
</reference>